<name>A0A3M7SIX2_BRAPC</name>
<sequence length="80" mass="9344">MRLVAYLTSLLLLVSSVYSLPKLNGIMQERYKKKLMHYLCLEKLFSENKKSESDFLDIPTTSSARILCPHNEKFDPHKKI</sequence>
<gene>
    <name evidence="2" type="ORF">BpHYR1_031616</name>
</gene>
<dbReference type="Proteomes" id="UP000276133">
    <property type="component" value="Unassembled WGS sequence"/>
</dbReference>
<comment type="caution">
    <text evidence="2">The sequence shown here is derived from an EMBL/GenBank/DDBJ whole genome shotgun (WGS) entry which is preliminary data.</text>
</comment>
<accession>A0A3M7SIX2</accession>
<feature type="chain" id="PRO_5018041887" evidence="1">
    <location>
        <begin position="20"/>
        <end position="80"/>
    </location>
</feature>
<evidence type="ECO:0000313" key="2">
    <source>
        <dbReference type="EMBL" id="RNA35550.1"/>
    </source>
</evidence>
<dbReference type="EMBL" id="REGN01001312">
    <property type="protein sequence ID" value="RNA35550.1"/>
    <property type="molecule type" value="Genomic_DNA"/>
</dbReference>
<reference evidence="2 3" key="1">
    <citation type="journal article" date="2018" name="Sci. Rep.">
        <title>Genomic signatures of local adaptation to the degree of environmental predictability in rotifers.</title>
        <authorList>
            <person name="Franch-Gras L."/>
            <person name="Hahn C."/>
            <person name="Garcia-Roger E.M."/>
            <person name="Carmona M.J."/>
            <person name="Serra M."/>
            <person name="Gomez A."/>
        </authorList>
    </citation>
    <scope>NUCLEOTIDE SEQUENCE [LARGE SCALE GENOMIC DNA]</scope>
    <source>
        <strain evidence="2">HYR1</strain>
    </source>
</reference>
<proteinExistence type="predicted"/>
<protein>
    <submittedName>
        <fullName evidence="2">Uncharacterized protein</fullName>
    </submittedName>
</protein>
<evidence type="ECO:0000313" key="3">
    <source>
        <dbReference type="Proteomes" id="UP000276133"/>
    </source>
</evidence>
<organism evidence="2 3">
    <name type="scientific">Brachionus plicatilis</name>
    <name type="common">Marine rotifer</name>
    <name type="synonym">Brachionus muelleri</name>
    <dbReference type="NCBI Taxonomy" id="10195"/>
    <lineage>
        <taxon>Eukaryota</taxon>
        <taxon>Metazoa</taxon>
        <taxon>Spiralia</taxon>
        <taxon>Gnathifera</taxon>
        <taxon>Rotifera</taxon>
        <taxon>Eurotatoria</taxon>
        <taxon>Monogononta</taxon>
        <taxon>Pseudotrocha</taxon>
        <taxon>Ploima</taxon>
        <taxon>Brachionidae</taxon>
        <taxon>Brachionus</taxon>
    </lineage>
</organism>
<dbReference type="AlphaFoldDB" id="A0A3M7SIX2"/>
<keyword evidence="3" id="KW-1185">Reference proteome</keyword>
<feature type="signal peptide" evidence="1">
    <location>
        <begin position="1"/>
        <end position="19"/>
    </location>
</feature>
<evidence type="ECO:0000256" key="1">
    <source>
        <dbReference type="SAM" id="SignalP"/>
    </source>
</evidence>
<keyword evidence="1" id="KW-0732">Signal</keyword>